<keyword evidence="2 5" id="KW-0812">Transmembrane</keyword>
<dbReference type="PANTHER" id="PTHR22950">
    <property type="entry name" value="AMINO ACID TRANSPORTER"/>
    <property type="match status" value="1"/>
</dbReference>
<feature type="transmembrane region" description="Helical" evidence="5">
    <location>
        <begin position="124"/>
        <end position="149"/>
    </location>
</feature>
<protein>
    <recommendedName>
        <fullName evidence="6">Amino acid transporter transmembrane domain-containing protein</fullName>
    </recommendedName>
</protein>
<dbReference type="GO" id="GO:0016020">
    <property type="term" value="C:membrane"/>
    <property type="evidence" value="ECO:0007669"/>
    <property type="project" value="UniProtKB-SubCell"/>
</dbReference>
<name>A0A7S1L684_ALECA</name>
<feature type="transmembrane region" description="Helical" evidence="5">
    <location>
        <begin position="84"/>
        <end position="104"/>
    </location>
</feature>
<keyword evidence="4 5" id="KW-0472">Membrane</keyword>
<dbReference type="GO" id="GO:0015179">
    <property type="term" value="F:L-amino acid transmembrane transporter activity"/>
    <property type="evidence" value="ECO:0007669"/>
    <property type="project" value="TreeGrafter"/>
</dbReference>
<feature type="domain" description="Amino acid transporter transmembrane" evidence="6">
    <location>
        <begin position="17"/>
        <end position="334"/>
    </location>
</feature>
<dbReference type="InterPro" id="IPR013057">
    <property type="entry name" value="AA_transpt_TM"/>
</dbReference>
<evidence type="ECO:0000256" key="4">
    <source>
        <dbReference type="ARBA" id="ARBA00023136"/>
    </source>
</evidence>
<evidence type="ECO:0000256" key="3">
    <source>
        <dbReference type="ARBA" id="ARBA00022989"/>
    </source>
</evidence>
<evidence type="ECO:0000259" key="6">
    <source>
        <dbReference type="Pfam" id="PF01490"/>
    </source>
</evidence>
<reference evidence="7" key="1">
    <citation type="submission" date="2021-01" db="EMBL/GenBank/DDBJ databases">
        <authorList>
            <person name="Corre E."/>
            <person name="Pelletier E."/>
            <person name="Niang G."/>
            <person name="Scheremetjew M."/>
            <person name="Finn R."/>
            <person name="Kale V."/>
            <person name="Holt S."/>
            <person name="Cochrane G."/>
            <person name="Meng A."/>
            <person name="Brown T."/>
            <person name="Cohen L."/>
        </authorList>
    </citation>
    <scope>NUCLEOTIDE SEQUENCE</scope>
    <source>
        <strain evidence="7">OF101</strain>
    </source>
</reference>
<evidence type="ECO:0000313" key="7">
    <source>
        <dbReference type="EMBL" id="CAD9095598.1"/>
    </source>
</evidence>
<feature type="transmembrane region" description="Helical" evidence="5">
    <location>
        <begin position="20"/>
        <end position="39"/>
    </location>
</feature>
<feature type="transmembrane region" description="Helical" evidence="5">
    <location>
        <begin position="245"/>
        <end position="269"/>
    </location>
</feature>
<proteinExistence type="predicted"/>
<sequence>MASQAFRHAPDWQRRTMESLTLYSQQLFLFLVLALYSLSVGRCLGTLFYDELRLCLPVLVAIGLLSFMPVHLSSRSMGEYKGLIALNVATIIGSALIPLVHMGASGVKETRAPDSVMKPVADLSVAGVLSGLEVMSFAFTSQFMLVEIIAEMRNPAEFPSAYMISAPFQGIMFLIAGVGAYFYMGSAVNGILGENLPFGPTFRVAAVCLLVHMLITFLIKGVVFCRFAQQVWNPNGLNDVSWRGWSAWSTTVVVCTALCWLLAQIVPFFTDLMDLLGASLTPLSCYIIPVVLYCRWLHDTGYKDRTIGPIEGTALVLEVLLSLVLMIFGTYFSITTILGKWKTYGAPFECHCTNLWATCECSPNHAGMEHCLAEH</sequence>
<keyword evidence="3 5" id="KW-1133">Transmembrane helix</keyword>
<organism evidence="7">
    <name type="scientific">Alexandrium catenella</name>
    <name type="common">Red tide dinoflagellate</name>
    <name type="synonym">Gonyaulax catenella</name>
    <dbReference type="NCBI Taxonomy" id="2925"/>
    <lineage>
        <taxon>Eukaryota</taxon>
        <taxon>Sar</taxon>
        <taxon>Alveolata</taxon>
        <taxon>Dinophyceae</taxon>
        <taxon>Gonyaulacales</taxon>
        <taxon>Pyrocystaceae</taxon>
        <taxon>Alexandrium</taxon>
    </lineage>
</organism>
<feature type="transmembrane region" description="Helical" evidence="5">
    <location>
        <begin position="275"/>
        <end position="294"/>
    </location>
</feature>
<feature type="transmembrane region" description="Helical" evidence="5">
    <location>
        <begin position="204"/>
        <end position="224"/>
    </location>
</feature>
<gene>
    <name evidence="7" type="ORF">ACAT0790_LOCUS4883</name>
</gene>
<dbReference type="PANTHER" id="PTHR22950:SF461">
    <property type="entry name" value="AMINO ACID TRANSPORTER TRANSMEMBRANE DOMAIN-CONTAINING PROTEIN"/>
    <property type="match status" value="1"/>
</dbReference>
<dbReference type="EMBL" id="HBGE01008098">
    <property type="protein sequence ID" value="CAD9095598.1"/>
    <property type="molecule type" value="Transcribed_RNA"/>
</dbReference>
<evidence type="ECO:0000256" key="1">
    <source>
        <dbReference type="ARBA" id="ARBA00004141"/>
    </source>
</evidence>
<feature type="transmembrane region" description="Helical" evidence="5">
    <location>
        <begin position="315"/>
        <end position="334"/>
    </location>
</feature>
<evidence type="ECO:0000256" key="5">
    <source>
        <dbReference type="SAM" id="Phobius"/>
    </source>
</evidence>
<evidence type="ECO:0000256" key="2">
    <source>
        <dbReference type="ARBA" id="ARBA00022692"/>
    </source>
</evidence>
<dbReference type="AlphaFoldDB" id="A0A7S1L684"/>
<dbReference type="Pfam" id="PF01490">
    <property type="entry name" value="Aa_trans"/>
    <property type="match status" value="1"/>
</dbReference>
<feature type="transmembrane region" description="Helical" evidence="5">
    <location>
        <begin position="161"/>
        <end position="184"/>
    </location>
</feature>
<comment type="subcellular location">
    <subcellularLocation>
        <location evidence="1">Membrane</location>
        <topology evidence="1">Multi-pass membrane protein</topology>
    </subcellularLocation>
</comment>
<feature type="transmembrane region" description="Helical" evidence="5">
    <location>
        <begin position="51"/>
        <end position="72"/>
    </location>
</feature>
<accession>A0A7S1L684</accession>